<evidence type="ECO:0000313" key="3">
    <source>
        <dbReference type="Proteomes" id="UP001174909"/>
    </source>
</evidence>
<protein>
    <submittedName>
        <fullName evidence="2">Uncharacterized protein</fullName>
    </submittedName>
</protein>
<proteinExistence type="predicted"/>
<organism evidence="2 3">
    <name type="scientific">Geodia barretti</name>
    <name type="common">Barrett's horny sponge</name>
    <dbReference type="NCBI Taxonomy" id="519541"/>
    <lineage>
        <taxon>Eukaryota</taxon>
        <taxon>Metazoa</taxon>
        <taxon>Porifera</taxon>
        <taxon>Demospongiae</taxon>
        <taxon>Heteroscleromorpha</taxon>
        <taxon>Tetractinellida</taxon>
        <taxon>Astrophorina</taxon>
        <taxon>Geodiidae</taxon>
        <taxon>Geodia</taxon>
    </lineage>
</organism>
<evidence type="ECO:0000313" key="2">
    <source>
        <dbReference type="EMBL" id="CAI8016417.1"/>
    </source>
</evidence>
<comment type="caution">
    <text evidence="2">The sequence shown here is derived from an EMBL/GenBank/DDBJ whole genome shotgun (WGS) entry which is preliminary data.</text>
</comment>
<dbReference type="EMBL" id="CASHTH010001528">
    <property type="protein sequence ID" value="CAI8016417.1"/>
    <property type="molecule type" value="Genomic_DNA"/>
</dbReference>
<reference evidence="2" key="1">
    <citation type="submission" date="2023-03" db="EMBL/GenBank/DDBJ databases">
        <authorList>
            <person name="Steffen K."/>
            <person name="Cardenas P."/>
        </authorList>
    </citation>
    <scope>NUCLEOTIDE SEQUENCE</scope>
</reference>
<keyword evidence="1" id="KW-0472">Membrane</keyword>
<sequence>MSKEKSKEKKKKSKEGGCCACCQCQCKKCCRSFMWFIFLVCVAWWLSLAAATIYCCIAPYAACYEKPKNCTTVLVKVIQAPYYVTTFMMGGKSIKQAAVSYVVYA</sequence>
<keyword evidence="1" id="KW-0812">Transmembrane</keyword>
<accession>A0AA35RSC5</accession>
<keyword evidence="1" id="KW-1133">Transmembrane helix</keyword>
<dbReference type="Proteomes" id="UP001174909">
    <property type="component" value="Unassembled WGS sequence"/>
</dbReference>
<gene>
    <name evidence="2" type="ORF">GBAR_LOCUS10071</name>
</gene>
<keyword evidence="3" id="KW-1185">Reference proteome</keyword>
<evidence type="ECO:0000256" key="1">
    <source>
        <dbReference type="SAM" id="Phobius"/>
    </source>
</evidence>
<feature type="transmembrane region" description="Helical" evidence="1">
    <location>
        <begin position="35"/>
        <end position="62"/>
    </location>
</feature>
<dbReference type="AlphaFoldDB" id="A0AA35RSC5"/>
<name>A0AA35RSC5_GEOBA</name>